<dbReference type="STRING" id="407821.A0A087T7S3"/>
<name>A0A087T7S3_STEMI</name>
<feature type="non-terminal residue" evidence="1">
    <location>
        <position position="102"/>
    </location>
</feature>
<keyword evidence="2" id="KW-1185">Reference proteome</keyword>
<accession>A0A087T7S3</accession>
<evidence type="ECO:0000313" key="1">
    <source>
        <dbReference type="EMBL" id="KFM61162.1"/>
    </source>
</evidence>
<dbReference type="Proteomes" id="UP000054359">
    <property type="component" value="Unassembled WGS sequence"/>
</dbReference>
<protein>
    <submittedName>
        <fullName evidence="1">Uncharacterized protein</fullName>
    </submittedName>
</protein>
<evidence type="ECO:0000313" key="2">
    <source>
        <dbReference type="Proteomes" id="UP000054359"/>
    </source>
</evidence>
<sequence>MQVCYAIVDEMYGKVAKFDKDPHWGTYSLDLPYTEAALVHKIPNYKGSTMNIVVPPREQVMVFGSAEEPPIQESEHSHSYVQNVFARYCCCCPIPCAPPLNK</sequence>
<reference evidence="1 2" key="1">
    <citation type="submission" date="2013-11" db="EMBL/GenBank/DDBJ databases">
        <title>Genome sequencing of Stegodyphus mimosarum.</title>
        <authorList>
            <person name="Bechsgaard J."/>
        </authorList>
    </citation>
    <scope>NUCLEOTIDE SEQUENCE [LARGE SCALE GENOMIC DNA]</scope>
</reference>
<organism evidence="1 2">
    <name type="scientific">Stegodyphus mimosarum</name>
    <name type="common">African social velvet spider</name>
    <dbReference type="NCBI Taxonomy" id="407821"/>
    <lineage>
        <taxon>Eukaryota</taxon>
        <taxon>Metazoa</taxon>
        <taxon>Ecdysozoa</taxon>
        <taxon>Arthropoda</taxon>
        <taxon>Chelicerata</taxon>
        <taxon>Arachnida</taxon>
        <taxon>Araneae</taxon>
        <taxon>Araneomorphae</taxon>
        <taxon>Entelegynae</taxon>
        <taxon>Eresoidea</taxon>
        <taxon>Eresidae</taxon>
        <taxon>Stegodyphus</taxon>
    </lineage>
</organism>
<dbReference type="EMBL" id="KK113849">
    <property type="protein sequence ID" value="KFM61162.1"/>
    <property type="molecule type" value="Genomic_DNA"/>
</dbReference>
<gene>
    <name evidence="1" type="ORF">X975_17130</name>
</gene>
<proteinExistence type="predicted"/>
<dbReference type="AlphaFoldDB" id="A0A087T7S3"/>